<dbReference type="InterPro" id="IPR016035">
    <property type="entry name" value="Acyl_Trfase/lysoPLipase"/>
</dbReference>
<organism evidence="4 5">
    <name type="scientific">Orchesella dallaii</name>
    <dbReference type="NCBI Taxonomy" id="48710"/>
    <lineage>
        <taxon>Eukaryota</taxon>
        <taxon>Metazoa</taxon>
        <taxon>Ecdysozoa</taxon>
        <taxon>Arthropoda</taxon>
        <taxon>Hexapoda</taxon>
        <taxon>Collembola</taxon>
        <taxon>Entomobryomorpha</taxon>
        <taxon>Entomobryoidea</taxon>
        <taxon>Orchesellidae</taxon>
        <taxon>Orchesellinae</taxon>
        <taxon>Orchesella</taxon>
    </lineage>
</organism>
<dbReference type="Pfam" id="PF22621">
    <property type="entry name" value="CurL-like_PKS_C"/>
    <property type="match status" value="1"/>
</dbReference>
<dbReference type="Gene3D" id="3.30.70.3290">
    <property type="match status" value="1"/>
</dbReference>
<dbReference type="SUPFAM" id="SSF53901">
    <property type="entry name" value="Thiolase-like"/>
    <property type="match status" value="1"/>
</dbReference>
<name>A0ABP1QZF1_9HEXA</name>
<keyword evidence="2" id="KW-0597">Phosphoprotein</keyword>
<proteinExistence type="predicted"/>
<dbReference type="SMART" id="SM00827">
    <property type="entry name" value="PKS_AT"/>
    <property type="match status" value="1"/>
</dbReference>
<keyword evidence="5" id="KW-1185">Reference proteome</keyword>
<dbReference type="Gene3D" id="3.40.47.10">
    <property type="match status" value="2"/>
</dbReference>
<dbReference type="InterPro" id="IPR014031">
    <property type="entry name" value="Ketoacyl_synth_C"/>
</dbReference>
<dbReference type="InterPro" id="IPR001227">
    <property type="entry name" value="Ac_transferase_dom_sf"/>
</dbReference>
<dbReference type="SMART" id="SM00825">
    <property type="entry name" value="PKS_KS"/>
    <property type="match status" value="1"/>
</dbReference>
<dbReference type="SUPFAM" id="SSF52151">
    <property type="entry name" value="FabD/lysophospholipase-like"/>
    <property type="match status" value="1"/>
</dbReference>
<dbReference type="InterPro" id="IPR050091">
    <property type="entry name" value="PKS_NRPS_Biosynth_Enz"/>
</dbReference>
<dbReference type="PANTHER" id="PTHR43775">
    <property type="entry name" value="FATTY ACID SYNTHASE"/>
    <property type="match status" value="1"/>
</dbReference>
<reference evidence="4 5" key="1">
    <citation type="submission" date="2024-08" db="EMBL/GenBank/DDBJ databases">
        <authorList>
            <person name="Cucini C."/>
            <person name="Frati F."/>
        </authorList>
    </citation>
    <scope>NUCLEOTIDE SEQUENCE [LARGE SCALE GENOMIC DNA]</scope>
</reference>
<dbReference type="SUPFAM" id="SSF55048">
    <property type="entry name" value="Probable ACP-binding domain of malonyl-CoA ACP transacylase"/>
    <property type="match status" value="1"/>
</dbReference>
<evidence type="ECO:0000313" key="4">
    <source>
        <dbReference type="EMBL" id="CAL8112321.1"/>
    </source>
</evidence>
<dbReference type="Pfam" id="PF02801">
    <property type="entry name" value="Ketoacyl-synt_C"/>
    <property type="match status" value="1"/>
</dbReference>
<evidence type="ECO:0000256" key="1">
    <source>
        <dbReference type="ARBA" id="ARBA00022450"/>
    </source>
</evidence>
<protein>
    <recommendedName>
        <fullName evidence="3">Ketosynthase family 3 (KS3) domain-containing protein</fullName>
    </recommendedName>
</protein>
<evidence type="ECO:0000313" key="5">
    <source>
        <dbReference type="Proteomes" id="UP001642540"/>
    </source>
</evidence>
<dbReference type="InterPro" id="IPR020841">
    <property type="entry name" value="PKS_Beta-ketoAc_synthase_dom"/>
</dbReference>
<dbReference type="InterPro" id="IPR016039">
    <property type="entry name" value="Thiolase-like"/>
</dbReference>
<dbReference type="InterPro" id="IPR014030">
    <property type="entry name" value="Ketoacyl_synth_N"/>
</dbReference>
<comment type="caution">
    <text evidence="4">The sequence shown here is derived from an EMBL/GenBank/DDBJ whole genome shotgun (WGS) entry which is preliminary data.</text>
</comment>
<dbReference type="Pfam" id="PF00109">
    <property type="entry name" value="ketoacyl-synt"/>
    <property type="match status" value="1"/>
</dbReference>
<gene>
    <name evidence="4" type="ORF">ODALV1_LOCUS15592</name>
</gene>
<dbReference type="Gene3D" id="3.40.366.10">
    <property type="entry name" value="Malonyl-Coenzyme A Acyl Carrier Protein, domain 2"/>
    <property type="match status" value="1"/>
</dbReference>
<keyword evidence="1" id="KW-0596">Phosphopantetheine</keyword>
<evidence type="ECO:0000256" key="2">
    <source>
        <dbReference type="ARBA" id="ARBA00022553"/>
    </source>
</evidence>
<dbReference type="PROSITE" id="PS52004">
    <property type="entry name" value="KS3_2"/>
    <property type="match status" value="1"/>
</dbReference>
<dbReference type="InterPro" id="IPR014043">
    <property type="entry name" value="Acyl_transferase_dom"/>
</dbReference>
<accession>A0ABP1QZF1</accession>
<dbReference type="PANTHER" id="PTHR43775:SF37">
    <property type="entry name" value="SI:DKEY-61P9.11"/>
    <property type="match status" value="1"/>
</dbReference>
<dbReference type="CDD" id="cd00833">
    <property type="entry name" value="PKS"/>
    <property type="match status" value="1"/>
</dbReference>
<dbReference type="InterPro" id="IPR016036">
    <property type="entry name" value="Malonyl_transacylase_ACP-bd"/>
</dbReference>
<dbReference type="Pfam" id="PF00698">
    <property type="entry name" value="Acyl_transf_1"/>
    <property type="match status" value="1"/>
</dbReference>
<evidence type="ECO:0000259" key="3">
    <source>
        <dbReference type="PROSITE" id="PS52004"/>
    </source>
</evidence>
<dbReference type="Proteomes" id="UP001642540">
    <property type="component" value="Unassembled WGS sequence"/>
</dbReference>
<feature type="domain" description="Ketosynthase family 3 (KS3)" evidence="3">
    <location>
        <begin position="229"/>
        <end position="573"/>
    </location>
</feature>
<dbReference type="EMBL" id="CAXLJM020000048">
    <property type="protein sequence ID" value="CAL8112321.1"/>
    <property type="molecule type" value="Genomic_DNA"/>
</dbReference>
<sequence length="1079" mass="118357">MRGSSFAWIILISKDEDIPQALLSAASLKRANASGCVVALVGAGLSRDSFSKLYSTFDWAIPSENSSIDLLFTECWKLSVFSGVVALLPGVLLLSSVNNLLDTPGLLLNEQGHVIQGIALPPSREFYAKLSSELQLPGMTFIQALSTISASASKEIGRINSYTTLQKSPPPSDILVQTVIYVEKVAELVPMHHSQKTTLYMRELEKDLTEIYEKFITLSSTPSSDEGGEDRICIVGMSCRFPGANNPSEFWELLISGRKVNGPKLKCRSDELDGSFFNMSPAEAASSDPQARLLLECSWEALEDAGINPEKLRGTDVGVFYGTLRRLYREMLNDKTSPTEEYLRKYLGNAFGSAAAKLSFFYGWTGPNIFVDNGESSTLVGLDLATKSLQTRESSVALVAGTNLLVPESEQGKAEGVGVLILKRYSDAVRDNDRIYGFVKGCGLGLKNNSGEKSHVTAMKQALRSAGVAAEAVHYVETQSKDDPNELSDISEVYQRGRKGEELVIGSLQTSIGNTEPVSGIAGIIKVLLSMKNEMIISNEKIVAWPRSSSSARLAGVSTFGVTGTDAHVILEEAELISNLKKNEETTVNNPLVIFTASGKTEQSVRELSFNFESYLNQTSDNICDIAYTSNACRAHHQFRTAFVGSSTSDILKEMKKSNEQIGFKGKQKQRICFVFPGITGKMNLAPIKQLYACSPYFQLRMDGCAAIVERIFGASMKSLLLSDTGNPGDYLLGLVEATVIAAQYCLAEMWRHWGISPDAVLGHCLGEVPAAIVSGILSIESGLEMIIRYMHATPNALPGAMLALNVDKSKAEQLITEFCKENEANDNENWLEIACINNDVQTTVAGSIPAINKLKKFCAGRAAIKSTLIPVDLAIHSRALEPVYDEFVRIAEKFSGGTQQIPYISSALGTPVVDSNGVKSKHYADCFRKPVDFMEACRTACKMEFDVYLEIGLDGVLSKITERNLSQMTPEDQALPLCLPTLKPLSRPNQNGGVLQAPFVALSKLYVKGADINWDNFYQGECHQFRKVNLPHYPFQRKTFWFETVEEKKKRHETVVDRTKLEAEIWGVDRNEACNLFG</sequence>